<dbReference type="Proteomes" id="UP000824969">
    <property type="component" value="Chromosome"/>
</dbReference>
<evidence type="ECO:0000313" key="1">
    <source>
        <dbReference type="EMBL" id="BBL68900.1"/>
    </source>
</evidence>
<accession>A0ABN5XNV8</accession>
<keyword evidence="2" id="KW-1185">Reference proteome</keyword>
<proteinExistence type="predicted"/>
<organism evidence="1 2">
    <name type="scientific">Methanoculleus chikugoensis</name>
    <dbReference type="NCBI Taxonomy" id="118126"/>
    <lineage>
        <taxon>Archaea</taxon>
        <taxon>Methanobacteriati</taxon>
        <taxon>Methanobacteriota</taxon>
        <taxon>Stenosarchaea group</taxon>
        <taxon>Methanomicrobia</taxon>
        <taxon>Methanomicrobiales</taxon>
        <taxon>Methanomicrobiaceae</taxon>
        <taxon>Methanoculleus</taxon>
    </lineage>
</organism>
<gene>
    <name evidence="1" type="ORF">MchiMG62_20810</name>
</gene>
<dbReference type="EMBL" id="AP019781">
    <property type="protein sequence ID" value="BBL68900.1"/>
    <property type="molecule type" value="Genomic_DNA"/>
</dbReference>
<protein>
    <submittedName>
        <fullName evidence="1">Uncharacterized protein</fullName>
    </submittedName>
</protein>
<reference evidence="1 2" key="1">
    <citation type="submission" date="2019-06" db="EMBL/GenBank/DDBJ databases">
        <title>Complete genome sequence of Methanoculleus chikugoensis strain MG62.</title>
        <authorList>
            <person name="Asakawa S."/>
            <person name="Dianou D."/>
        </authorList>
    </citation>
    <scope>NUCLEOTIDE SEQUENCE [LARGE SCALE GENOMIC DNA]</scope>
    <source>
        <strain evidence="1 2">MG62</strain>
    </source>
</reference>
<dbReference type="RefSeq" id="WP_221056927.1">
    <property type="nucleotide sequence ID" value="NZ_AP019781.1"/>
</dbReference>
<sequence length="348" mass="40239">MSRIYVLASLPGAGKTTTALLLERHFLGQDLRVACLQQNKGQSDVHTYLSAGCCHYTVPLEATKSREAFERWAPRGYDVLIMEVTYPYTPFGAPYLIPFDAFNEVVPFEARADWKSFVFTKTLGYWKEYPSDTNFDPTELWDTVHDRTVQTIVTKIPSPLDGPCVDTGRVLHHPERFVCDTVEPRMTLPKSDRAVIAVGAFPGEYREIFPNLTWYRFDYASFLQEFRTGTYDVAIIGMCLNERLKFRDRPERPSIICYQPSVYCDLEKHPKNLPLKDNFGSILSAIRERAVGEPIVPEGSAYSEYNNRFWTYRPYPEREMIWREENVVFCNGWVLPQYLIREGFLEAA</sequence>
<name>A0ABN5XNV8_9EURY</name>
<evidence type="ECO:0000313" key="2">
    <source>
        <dbReference type="Proteomes" id="UP000824969"/>
    </source>
</evidence>
<dbReference type="GeneID" id="66131618"/>